<name>A0A8K2A2C5_9CYAN</name>
<dbReference type="Gene3D" id="3.30.70.1290">
    <property type="entry name" value="Transposase IS200-like"/>
    <property type="match status" value="1"/>
</dbReference>
<evidence type="ECO:0000313" key="2">
    <source>
        <dbReference type="EMBL" id="NCJ08257.1"/>
    </source>
</evidence>
<dbReference type="GO" id="GO:0004803">
    <property type="term" value="F:transposase activity"/>
    <property type="evidence" value="ECO:0007669"/>
    <property type="project" value="InterPro"/>
</dbReference>
<dbReference type="InterPro" id="IPR002686">
    <property type="entry name" value="Transposase_17"/>
</dbReference>
<keyword evidence="3" id="KW-1185">Reference proteome</keyword>
<feature type="domain" description="Transposase IS200-like" evidence="1">
    <location>
        <begin position="22"/>
        <end position="160"/>
    </location>
</feature>
<gene>
    <name evidence="2" type="ORF">GS597_17430</name>
</gene>
<dbReference type="RefSeq" id="WP_161826732.1">
    <property type="nucleotide sequence ID" value="NZ_WVIC01000045.1"/>
</dbReference>
<organism evidence="2 3">
    <name type="scientific">Petrachloros mirabilis ULC683</name>
    <dbReference type="NCBI Taxonomy" id="2781853"/>
    <lineage>
        <taxon>Bacteria</taxon>
        <taxon>Bacillati</taxon>
        <taxon>Cyanobacteriota</taxon>
        <taxon>Cyanophyceae</taxon>
        <taxon>Synechococcales</taxon>
        <taxon>Petrachlorosaceae</taxon>
        <taxon>Petrachloros</taxon>
        <taxon>Petrachloros mirabilis</taxon>
    </lineage>
</organism>
<dbReference type="GO" id="GO:0006313">
    <property type="term" value="P:DNA transposition"/>
    <property type="evidence" value="ECO:0007669"/>
    <property type="project" value="InterPro"/>
</dbReference>
<sequence length="177" mass="20514">MASLPLGRRRRKLLRLQDYDYTRSGAYFVTICVKDRVCLFGEVVDGEMHPNAYGEIVQAVWDGLPDHYDHVVLDAFVVMPNHIHSIIILDAETTTISSRDEMSKRHGLSEIVRAFKTFSARRINELRQCSGVPVWQRNYYEHIIRNEESLNRIRGYITENPIRWSKDREGPNNPAVG</sequence>
<dbReference type="SMART" id="SM01321">
    <property type="entry name" value="Y1_Tnp"/>
    <property type="match status" value="1"/>
</dbReference>
<accession>A0A8K2A2C5</accession>
<dbReference type="GO" id="GO:0043565">
    <property type="term" value="F:sequence-specific DNA binding"/>
    <property type="evidence" value="ECO:0007669"/>
    <property type="project" value="TreeGrafter"/>
</dbReference>
<proteinExistence type="predicted"/>
<dbReference type="Proteomes" id="UP000607397">
    <property type="component" value="Unassembled WGS sequence"/>
</dbReference>
<dbReference type="EMBL" id="WVIC01000045">
    <property type="protein sequence ID" value="NCJ08257.1"/>
    <property type="molecule type" value="Genomic_DNA"/>
</dbReference>
<protein>
    <submittedName>
        <fullName evidence="2">Transposase</fullName>
    </submittedName>
</protein>
<reference evidence="2" key="1">
    <citation type="submission" date="2019-12" db="EMBL/GenBank/DDBJ databases">
        <title>High-Quality draft genome sequences of three cyanobacteria isolated from the limestone walls of the Old Cathedral of Coimbra.</title>
        <authorList>
            <person name="Tiago I."/>
            <person name="Soares F."/>
            <person name="Portugal A."/>
        </authorList>
    </citation>
    <scope>NUCLEOTIDE SEQUENCE [LARGE SCALE GENOMIC DNA]</scope>
    <source>
        <strain evidence="2">C</strain>
    </source>
</reference>
<comment type="caution">
    <text evidence="2">The sequence shown here is derived from an EMBL/GenBank/DDBJ whole genome shotgun (WGS) entry which is preliminary data.</text>
</comment>
<dbReference type="InterPro" id="IPR052715">
    <property type="entry name" value="RAYT_transposase"/>
</dbReference>
<evidence type="ECO:0000313" key="3">
    <source>
        <dbReference type="Proteomes" id="UP000607397"/>
    </source>
</evidence>
<dbReference type="AlphaFoldDB" id="A0A8K2A2C5"/>
<dbReference type="InterPro" id="IPR036515">
    <property type="entry name" value="Transposase_17_sf"/>
</dbReference>
<dbReference type="PANTHER" id="PTHR36966:SF1">
    <property type="entry name" value="REP-ASSOCIATED TYROSINE TRANSPOSASE"/>
    <property type="match status" value="1"/>
</dbReference>
<evidence type="ECO:0000259" key="1">
    <source>
        <dbReference type="SMART" id="SM01321"/>
    </source>
</evidence>
<dbReference type="PANTHER" id="PTHR36966">
    <property type="entry name" value="REP-ASSOCIATED TYROSINE TRANSPOSASE"/>
    <property type="match status" value="1"/>
</dbReference>
<dbReference type="SUPFAM" id="SSF143422">
    <property type="entry name" value="Transposase IS200-like"/>
    <property type="match status" value="1"/>
</dbReference>